<keyword evidence="1" id="KW-0175">Coiled coil</keyword>
<proteinExistence type="predicted"/>
<dbReference type="WBParaSite" id="ECPE_0000279201-mRNA-1">
    <property type="protein sequence ID" value="ECPE_0000279201-mRNA-1"/>
    <property type="gene ID" value="ECPE_0000279201"/>
</dbReference>
<reference evidence="3 4" key="2">
    <citation type="submission" date="2018-11" db="EMBL/GenBank/DDBJ databases">
        <authorList>
            <consortium name="Pathogen Informatics"/>
        </authorList>
    </citation>
    <scope>NUCLEOTIDE SEQUENCE [LARGE SCALE GENOMIC DNA]</scope>
    <source>
        <strain evidence="3 4">Egypt</strain>
    </source>
</reference>
<dbReference type="EMBL" id="UZAN01039854">
    <property type="protein sequence ID" value="VDP67420.1"/>
    <property type="molecule type" value="Genomic_DNA"/>
</dbReference>
<gene>
    <name evidence="3" type="ORF">ECPE_LOCUS2789</name>
</gene>
<accession>A0A183A754</accession>
<evidence type="ECO:0000313" key="5">
    <source>
        <dbReference type="WBParaSite" id="ECPE_0000279201-mRNA-1"/>
    </source>
</evidence>
<dbReference type="Proteomes" id="UP000272942">
    <property type="component" value="Unassembled WGS sequence"/>
</dbReference>
<evidence type="ECO:0000313" key="4">
    <source>
        <dbReference type="Proteomes" id="UP000272942"/>
    </source>
</evidence>
<evidence type="ECO:0000256" key="2">
    <source>
        <dbReference type="SAM" id="MobiDB-lite"/>
    </source>
</evidence>
<protein>
    <submittedName>
        <fullName evidence="3 5">Uncharacterized protein</fullName>
    </submittedName>
</protein>
<feature type="region of interest" description="Disordered" evidence="2">
    <location>
        <begin position="1"/>
        <end position="23"/>
    </location>
</feature>
<feature type="coiled-coil region" evidence="1">
    <location>
        <begin position="100"/>
        <end position="127"/>
    </location>
</feature>
<feature type="compositionally biased region" description="Basic residues" evidence="2">
    <location>
        <begin position="1"/>
        <end position="22"/>
    </location>
</feature>
<name>A0A183A754_9TREM</name>
<reference evidence="5" key="1">
    <citation type="submission" date="2016-06" db="UniProtKB">
        <authorList>
            <consortium name="WormBaseParasite"/>
        </authorList>
    </citation>
    <scope>IDENTIFICATION</scope>
</reference>
<organism evidence="5">
    <name type="scientific">Echinostoma caproni</name>
    <dbReference type="NCBI Taxonomy" id="27848"/>
    <lineage>
        <taxon>Eukaryota</taxon>
        <taxon>Metazoa</taxon>
        <taxon>Spiralia</taxon>
        <taxon>Lophotrochozoa</taxon>
        <taxon>Platyhelminthes</taxon>
        <taxon>Trematoda</taxon>
        <taxon>Digenea</taxon>
        <taxon>Plagiorchiida</taxon>
        <taxon>Echinostomata</taxon>
        <taxon>Echinostomatoidea</taxon>
        <taxon>Echinostomatidae</taxon>
        <taxon>Echinostoma</taxon>
    </lineage>
</organism>
<evidence type="ECO:0000313" key="3">
    <source>
        <dbReference type="EMBL" id="VDP67420.1"/>
    </source>
</evidence>
<evidence type="ECO:0000256" key="1">
    <source>
        <dbReference type="SAM" id="Coils"/>
    </source>
</evidence>
<dbReference type="AlphaFoldDB" id="A0A183A754"/>
<sequence>MGSRRTSRIVRKPSRHHSKGHPIQHTANRMYVDSEQMLQCNSGPPGEPNVGSIAAMFEDLAPHRADDVSIGPNSMEQEIESHAHTSTDVPPLVPAHASQCACSQKQISLAQKRIAELEARHNTLVEHLNLQRSRLAAADATVVSLARTLLQFTMKNDQGKSMDLDPNTSIHPDEPSALNDMYTKPAFAPPKHLVGALIRQNTLPGSVDSITRLEGSEARQPNGFIPTGLPMTTTVSSKSLDPMAWVQAPTMPTRMQHNMRKL</sequence>
<keyword evidence="4" id="KW-1185">Reference proteome</keyword>